<dbReference type="Pfam" id="PF00134">
    <property type="entry name" value="Cyclin_N"/>
    <property type="match status" value="1"/>
</dbReference>
<dbReference type="Proteomes" id="UP000824469">
    <property type="component" value="Unassembled WGS sequence"/>
</dbReference>
<dbReference type="Gene3D" id="1.10.472.10">
    <property type="entry name" value="Cyclin-like"/>
    <property type="match status" value="2"/>
</dbReference>
<sequence>PQTTIATAIVLCHRFFLRRSHVYHDRFLIATACVFLAAKSEETPRSLNNILVMSYQICHEQDLASFHYLLPNDWFEQYKKCIIKAEHMLLTALDFELTVQHPYGPLMSVLSKIGLAHTPLLNLAWNFINDGLRGSLCLQFKPHHIAAGAVSLAGRVLNFDLSTAPSLWQEFQTTSTIIQ</sequence>
<organism evidence="2 3">
    <name type="scientific">Taxus chinensis</name>
    <name type="common">Chinese yew</name>
    <name type="synonym">Taxus wallichiana var. chinensis</name>
    <dbReference type="NCBI Taxonomy" id="29808"/>
    <lineage>
        <taxon>Eukaryota</taxon>
        <taxon>Viridiplantae</taxon>
        <taxon>Streptophyta</taxon>
        <taxon>Embryophyta</taxon>
        <taxon>Tracheophyta</taxon>
        <taxon>Spermatophyta</taxon>
        <taxon>Pinopsida</taxon>
        <taxon>Pinidae</taxon>
        <taxon>Conifers II</taxon>
        <taxon>Cupressales</taxon>
        <taxon>Taxaceae</taxon>
        <taxon>Taxus</taxon>
    </lineage>
</organism>
<evidence type="ECO:0000313" key="3">
    <source>
        <dbReference type="Proteomes" id="UP000824469"/>
    </source>
</evidence>
<feature type="non-terminal residue" evidence="2">
    <location>
        <position position="179"/>
    </location>
</feature>
<reference evidence="2 3" key="1">
    <citation type="journal article" date="2021" name="Nat. Plants">
        <title>The Taxus genome provides insights into paclitaxel biosynthesis.</title>
        <authorList>
            <person name="Xiong X."/>
            <person name="Gou J."/>
            <person name="Liao Q."/>
            <person name="Li Y."/>
            <person name="Zhou Q."/>
            <person name="Bi G."/>
            <person name="Li C."/>
            <person name="Du R."/>
            <person name="Wang X."/>
            <person name="Sun T."/>
            <person name="Guo L."/>
            <person name="Liang H."/>
            <person name="Lu P."/>
            <person name="Wu Y."/>
            <person name="Zhang Z."/>
            <person name="Ro D.K."/>
            <person name="Shang Y."/>
            <person name="Huang S."/>
            <person name="Yan J."/>
        </authorList>
    </citation>
    <scope>NUCLEOTIDE SEQUENCE [LARGE SCALE GENOMIC DNA]</scope>
    <source>
        <strain evidence="2">Ta-2019</strain>
    </source>
</reference>
<feature type="domain" description="Cyclin N-terminal" evidence="1">
    <location>
        <begin position="2"/>
        <end position="98"/>
    </location>
</feature>
<dbReference type="OMA" id="TIATAKM"/>
<dbReference type="GO" id="GO:0006357">
    <property type="term" value="P:regulation of transcription by RNA polymerase II"/>
    <property type="evidence" value="ECO:0007669"/>
    <property type="project" value="InterPro"/>
</dbReference>
<name>A0AA38CLA1_TAXCH</name>
<dbReference type="EMBL" id="JAHRHJ020000010">
    <property type="protein sequence ID" value="KAH9298364.1"/>
    <property type="molecule type" value="Genomic_DNA"/>
</dbReference>
<feature type="non-terminal residue" evidence="2">
    <location>
        <position position="1"/>
    </location>
</feature>
<keyword evidence="3" id="KW-1185">Reference proteome</keyword>
<dbReference type="PANTHER" id="PTHR10026">
    <property type="entry name" value="CYCLIN"/>
    <property type="match status" value="1"/>
</dbReference>
<comment type="caution">
    <text evidence="2">The sequence shown here is derived from an EMBL/GenBank/DDBJ whole genome shotgun (WGS) entry which is preliminary data.</text>
</comment>
<accession>A0AA38CLA1</accession>
<gene>
    <name evidence="2" type="ORF">KI387_030046</name>
</gene>
<dbReference type="InterPro" id="IPR043198">
    <property type="entry name" value="Cyclin/Ssn8"/>
</dbReference>
<dbReference type="AlphaFoldDB" id="A0AA38CLA1"/>
<evidence type="ECO:0000313" key="2">
    <source>
        <dbReference type="EMBL" id="KAH9298364.1"/>
    </source>
</evidence>
<dbReference type="GO" id="GO:0016538">
    <property type="term" value="F:cyclin-dependent protein serine/threonine kinase regulator activity"/>
    <property type="evidence" value="ECO:0007669"/>
    <property type="project" value="InterPro"/>
</dbReference>
<dbReference type="InterPro" id="IPR006671">
    <property type="entry name" value="Cyclin_N"/>
</dbReference>
<proteinExistence type="predicted"/>
<evidence type="ECO:0000259" key="1">
    <source>
        <dbReference type="Pfam" id="PF00134"/>
    </source>
</evidence>
<dbReference type="SUPFAM" id="SSF47954">
    <property type="entry name" value="Cyclin-like"/>
    <property type="match status" value="2"/>
</dbReference>
<protein>
    <recommendedName>
        <fullName evidence="1">Cyclin N-terminal domain-containing protein</fullName>
    </recommendedName>
</protein>
<dbReference type="InterPro" id="IPR036915">
    <property type="entry name" value="Cyclin-like_sf"/>
</dbReference>